<dbReference type="AlphaFoldDB" id="A0AAD7LS80"/>
<feature type="compositionally biased region" description="Polar residues" evidence="1">
    <location>
        <begin position="74"/>
        <end position="89"/>
    </location>
</feature>
<comment type="caution">
    <text evidence="3">The sequence shown here is derived from an EMBL/GenBank/DDBJ whole genome shotgun (WGS) entry which is preliminary data.</text>
</comment>
<reference evidence="3" key="1">
    <citation type="journal article" date="2023" name="Science">
        <title>Elucidation of the pathway for biosynthesis of saponin adjuvants from the soapbark tree.</title>
        <authorList>
            <person name="Reed J."/>
            <person name="Orme A."/>
            <person name="El-Demerdash A."/>
            <person name="Owen C."/>
            <person name="Martin L.B.B."/>
            <person name="Misra R.C."/>
            <person name="Kikuchi S."/>
            <person name="Rejzek M."/>
            <person name="Martin A.C."/>
            <person name="Harkess A."/>
            <person name="Leebens-Mack J."/>
            <person name="Louveau T."/>
            <person name="Stephenson M.J."/>
            <person name="Osbourn A."/>
        </authorList>
    </citation>
    <scope>NUCLEOTIDE SEQUENCE</scope>
    <source>
        <strain evidence="3">S10</strain>
    </source>
</reference>
<keyword evidence="3" id="KW-0812">Transmembrane</keyword>
<sequence length="89" mass="9768">MKAWSTAMAALALTLSLLLSSWPTRSQTEARPSRVLHDSASTTTSSSQALKDLQANRKNPYKKEDSCFRRIPPSHSNPIGNNFNPPIDG</sequence>
<keyword evidence="2" id="KW-0732">Signal</keyword>
<dbReference type="KEGG" id="qsa:O6P43_018477"/>
<protein>
    <submittedName>
        <fullName evidence="3">Transmembrane protein</fullName>
    </submittedName>
</protein>
<evidence type="ECO:0000256" key="1">
    <source>
        <dbReference type="SAM" id="MobiDB-lite"/>
    </source>
</evidence>
<evidence type="ECO:0000313" key="4">
    <source>
        <dbReference type="Proteomes" id="UP001163823"/>
    </source>
</evidence>
<accession>A0AAD7LS80</accession>
<evidence type="ECO:0000256" key="2">
    <source>
        <dbReference type="SAM" id="SignalP"/>
    </source>
</evidence>
<organism evidence="3 4">
    <name type="scientific">Quillaja saponaria</name>
    <name type="common">Soap bark tree</name>
    <dbReference type="NCBI Taxonomy" id="32244"/>
    <lineage>
        <taxon>Eukaryota</taxon>
        <taxon>Viridiplantae</taxon>
        <taxon>Streptophyta</taxon>
        <taxon>Embryophyta</taxon>
        <taxon>Tracheophyta</taxon>
        <taxon>Spermatophyta</taxon>
        <taxon>Magnoliopsida</taxon>
        <taxon>eudicotyledons</taxon>
        <taxon>Gunneridae</taxon>
        <taxon>Pentapetalae</taxon>
        <taxon>rosids</taxon>
        <taxon>fabids</taxon>
        <taxon>Fabales</taxon>
        <taxon>Quillajaceae</taxon>
        <taxon>Quillaja</taxon>
    </lineage>
</organism>
<dbReference type="Proteomes" id="UP001163823">
    <property type="component" value="Chromosome 7"/>
</dbReference>
<feature type="chain" id="PRO_5042163082" evidence="2">
    <location>
        <begin position="27"/>
        <end position="89"/>
    </location>
</feature>
<feature type="signal peptide" evidence="2">
    <location>
        <begin position="1"/>
        <end position="26"/>
    </location>
</feature>
<proteinExistence type="predicted"/>
<keyword evidence="3" id="KW-0472">Membrane</keyword>
<keyword evidence="4" id="KW-1185">Reference proteome</keyword>
<feature type="region of interest" description="Disordered" evidence="1">
    <location>
        <begin position="24"/>
        <end position="89"/>
    </location>
</feature>
<dbReference type="EMBL" id="JARAOO010000007">
    <property type="protein sequence ID" value="KAJ7963365.1"/>
    <property type="molecule type" value="Genomic_DNA"/>
</dbReference>
<gene>
    <name evidence="3" type="ORF">O6P43_018477</name>
</gene>
<evidence type="ECO:0000313" key="3">
    <source>
        <dbReference type="EMBL" id="KAJ7963365.1"/>
    </source>
</evidence>
<name>A0AAD7LS80_QUISA</name>